<accession>A0A8T5GGW8</accession>
<comment type="caution">
    <text evidence="6">The sequence shown here is derived from an EMBL/GenBank/DDBJ whole genome shotgun (WGS) entry which is preliminary data.</text>
</comment>
<comment type="similarity">
    <text evidence="3 4">Belongs to the archaeal Rpo11/eukaryotic RPB11/RPC19 RNA polymerase subunit family.</text>
</comment>
<evidence type="ECO:0000256" key="4">
    <source>
        <dbReference type="HAMAP-Rule" id="MF_00261"/>
    </source>
</evidence>
<dbReference type="PROSITE" id="PS01154">
    <property type="entry name" value="RNA_POL_L_13KD"/>
    <property type="match status" value="1"/>
</dbReference>
<dbReference type="AlphaFoldDB" id="A0A8T5GGW8"/>
<evidence type="ECO:0000313" key="7">
    <source>
        <dbReference type="Proteomes" id="UP000722459"/>
    </source>
</evidence>
<dbReference type="GO" id="GO:0003677">
    <property type="term" value="F:DNA binding"/>
    <property type="evidence" value="ECO:0007669"/>
    <property type="project" value="InterPro"/>
</dbReference>
<gene>
    <name evidence="4" type="primary">rpo11</name>
    <name evidence="4" type="synonym">rpoL</name>
    <name evidence="6" type="ORF">HON47_04180</name>
</gene>
<dbReference type="InterPro" id="IPR036603">
    <property type="entry name" value="RBP11-like"/>
</dbReference>
<dbReference type="GO" id="GO:0000428">
    <property type="term" value="C:DNA-directed RNA polymerase complex"/>
    <property type="evidence" value="ECO:0007669"/>
    <property type="project" value="UniProtKB-KW"/>
</dbReference>
<dbReference type="InterPro" id="IPR022905">
    <property type="entry name" value="Rpo11-like"/>
</dbReference>
<keyword evidence="4" id="KW-0808">Transferase</keyword>
<dbReference type="InterPro" id="IPR008193">
    <property type="entry name" value="RNA_pol_Rpb11_13-16kDa_CS"/>
</dbReference>
<comment type="subcellular location">
    <subcellularLocation>
        <location evidence="4">Cytoplasm</location>
    </subcellularLocation>
</comment>
<evidence type="ECO:0000256" key="3">
    <source>
        <dbReference type="ARBA" id="ARBA00025751"/>
    </source>
</evidence>
<protein>
    <recommendedName>
        <fullName evidence="4">DNA-directed RNA polymerase subunit Rpo11</fullName>
        <ecNumber evidence="4">2.7.7.6</ecNumber>
    </recommendedName>
    <alternativeName>
        <fullName evidence="4">DNA-directed RNA polymerase subunit L</fullName>
    </alternativeName>
</protein>
<organism evidence="6 7">
    <name type="scientific">Candidatus Iainarchaeum sp</name>
    <dbReference type="NCBI Taxonomy" id="3101447"/>
    <lineage>
        <taxon>Archaea</taxon>
        <taxon>Candidatus Iainarchaeota</taxon>
        <taxon>Candidatus Iainarchaeia</taxon>
        <taxon>Candidatus Iainarchaeales</taxon>
        <taxon>Candidatus Iainarchaeaceae</taxon>
        <taxon>Candidatus Iainarchaeum</taxon>
    </lineage>
</organism>
<evidence type="ECO:0000256" key="1">
    <source>
        <dbReference type="ARBA" id="ARBA00022478"/>
    </source>
</evidence>
<dbReference type="Pfam" id="PF13656">
    <property type="entry name" value="RNA_pol_L_2"/>
    <property type="match status" value="1"/>
</dbReference>
<dbReference type="EMBL" id="JABJNZ010000057">
    <property type="protein sequence ID" value="MBT4870746.1"/>
    <property type="molecule type" value="Genomic_DNA"/>
</dbReference>
<proteinExistence type="inferred from homology"/>
<dbReference type="GO" id="GO:0005737">
    <property type="term" value="C:cytoplasm"/>
    <property type="evidence" value="ECO:0007669"/>
    <property type="project" value="UniProtKB-SubCell"/>
</dbReference>
<dbReference type="HAMAP" id="MF_00261">
    <property type="entry name" value="RNApol_arch_Rpo11"/>
    <property type="match status" value="1"/>
</dbReference>
<dbReference type="PANTHER" id="PTHR13946">
    <property type="entry name" value="DNA-DIRECTED RNA POLYMERASE I,II,III"/>
    <property type="match status" value="1"/>
</dbReference>
<evidence type="ECO:0000259" key="5">
    <source>
        <dbReference type="Pfam" id="PF13656"/>
    </source>
</evidence>
<comment type="subunit">
    <text evidence="4">Part of the RNA polymerase complex.</text>
</comment>
<evidence type="ECO:0000256" key="2">
    <source>
        <dbReference type="ARBA" id="ARBA00023163"/>
    </source>
</evidence>
<dbReference type="PANTHER" id="PTHR13946:SF28">
    <property type="entry name" value="DNA-DIRECTED RNA POLYMERASES I AND III SUBUNIT RPAC2"/>
    <property type="match status" value="1"/>
</dbReference>
<reference evidence="6" key="1">
    <citation type="journal article" date="2021" name="ISME J.">
        <title>Mercury methylation by metabolically versatile and cosmopolitan marine bacteria.</title>
        <authorList>
            <person name="Lin H."/>
            <person name="Ascher D.B."/>
            <person name="Myung Y."/>
            <person name="Lamborg C.H."/>
            <person name="Hallam S.J."/>
            <person name="Gionfriddo C.M."/>
            <person name="Holt K.E."/>
            <person name="Moreau J.W."/>
        </authorList>
    </citation>
    <scope>NUCLEOTIDE SEQUENCE</scope>
    <source>
        <strain evidence="6">SI075_bin30</strain>
    </source>
</reference>
<comment type="function">
    <text evidence="4">DNA-dependent RNA polymerase (RNAP) catalyzes the transcription of DNA into RNA using the four ribonucleoside triphosphates as substrates.</text>
</comment>
<dbReference type="GO" id="GO:0003899">
    <property type="term" value="F:DNA-directed RNA polymerase activity"/>
    <property type="evidence" value="ECO:0007669"/>
    <property type="project" value="UniProtKB-UniRule"/>
</dbReference>
<dbReference type="CDD" id="cd06927">
    <property type="entry name" value="RNAP_L"/>
    <property type="match status" value="1"/>
</dbReference>
<keyword evidence="4" id="KW-0963">Cytoplasm</keyword>
<keyword evidence="4" id="KW-0548">Nucleotidyltransferase</keyword>
<dbReference type="InterPro" id="IPR009025">
    <property type="entry name" value="RBP11-like_dimer"/>
</dbReference>
<dbReference type="Proteomes" id="UP000722459">
    <property type="component" value="Unassembled WGS sequence"/>
</dbReference>
<dbReference type="SUPFAM" id="SSF55257">
    <property type="entry name" value="RBP11-like subunits of RNA polymerase"/>
    <property type="match status" value="1"/>
</dbReference>
<dbReference type="EC" id="2.7.7.6" evidence="4"/>
<dbReference type="Gene3D" id="3.30.1360.10">
    <property type="entry name" value="RNA polymerase, RBP11-like subunit"/>
    <property type="match status" value="1"/>
</dbReference>
<sequence>MKLEIIKDEKSELEFVVEGERHTVPNLLREKLSGNNDVEFVAYKLEHPLDQRAVFVLKTKGSAKKVLEDTVKDIQKDIDEFKKGFEKAK</sequence>
<evidence type="ECO:0000313" key="6">
    <source>
        <dbReference type="EMBL" id="MBT4870746.1"/>
    </source>
</evidence>
<dbReference type="GO" id="GO:0046983">
    <property type="term" value="F:protein dimerization activity"/>
    <property type="evidence" value="ECO:0007669"/>
    <property type="project" value="InterPro"/>
</dbReference>
<comment type="catalytic activity">
    <reaction evidence="4">
        <text>RNA(n) + a ribonucleoside 5'-triphosphate = RNA(n+1) + diphosphate</text>
        <dbReference type="Rhea" id="RHEA:21248"/>
        <dbReference type="Rhea" id="RHEA-COMP:14527"/>
        <dbReference type="Rhea" id="RHEA-COMP:17342"/>
        <dbReference type="ChEBI" id="CHEBI:33019"/>
        <dbReference type="ChEBI" id="CHEBI:61557"/>
        <dbReference type="ChEBI" id="CHEBI:140395"/>
        <dbReference type="EC" id="2.7.7.6"/>
    </reaction>
</comment>
<keyword evidence="2 4" id="KW-0804">Transcription</keyword>
<feature type="domain" description="DNA-directed RNA polymerase RBP11-like dimerisation" evidence="5">
    <location>
        <begin position="12"/>
        <end position="83"/>
    </location>
</feature>
<name>A0A8T5GGW8_9ARCH</name>
<keyword evidence="1 4" id="KW-0240">DNA-directed RNA polymerase</keyword>
<dbReference type="GO" id="GO:0006351">
    <property type="term" value="P:DNA-templated transcription"/>
    <property type="evidence" value="ECO:0007669"/>
    <property type="project" value="UniProtKB-UniRule"/>
</dbReference>